<dbReference type="Gene3D" id="1.20.120.20">
    <property type="entry name" value="Apolipoprotein"/>
    <property type="match status" value="1"/>
</dbReference>
<evidence type="ECO:0000256" key="1">
    <source>
        <dbReference type="SAM" id="MobiDB-lite"/>
    </source>
</evidence>
<sequence>MKKLLYLLAAVAFFACNETPSQEERKDSLRAGVEKIGQDVKSAAGDAGDYLDEERQKLKGDLEERRNDIDKKMDQLKSDGSTRSKEARRKLERLRHQISGKLDELKNGTAAGWDSTRTDIDSALKRSDREWTNFKQDFKELFQ</sequence>
<dbReference type="RefSeq" id="WP_072365822.1">
    <property type="nucleotide sequence ID" value="NZ_CBHWAX010000001.1"/>
</dbReference>
<dbReference type="AlphaFoldDB" id="A0A1K1SVN2"/>
<dbReference type="SUPFAM" id="SSF58113">
    <property type="entry name" value="Apolipoprotein A-I"/>
    <property type="match status" value="1"/>
</dbReference>
<dbReference type="Proteomes" id="UP001326715">
    <property type="component" value="Chromosome"/>
</dbReference>
<reference evidence="2 4" key="1">
    <citation type="submission" date="2016-11" db="EMBL/GenBank/DDBJ databases">
        <authorList>
            <person name="Jaros S."/>
            <person name="Januszkiewicz K."/>
            <person name="Wedrychowicz H."/>
        </authorList>
    </citation>
    <scope>NUCLEOTIDE SEQUENCE [LARGE SCALE GENOMIC DNA]</scope>
    <source>
        <strain evidence="2 4">DSM 784</strain>
    </source>
</reference>
<name>A0A1K1SVN2_9BACT</name>
<dbReference type="STRING" id="1004.SAMN05661012_06159"/>
<protein>
    <submittedName>
        <fullName evidence="2">Uncharacterized protein</fullName>
    </submittedName>
</protein>
<feature type="compositionally biased region" description="Basic and acidic residues" evidence="1">
    <location>
        <begin position="61"/>
        <end position="85"/>
    </location>
</feature>
<dbReference type="EMBL" id="CP140154">
    <property type="protein sequence ID" value="WQG87322.1"/>
    <property type="molecule type" value="Genomic_DNA"/>
</dbReference>
<dbReference type="EMBL" id="FPIZ01000034">
    <property type="protein sequence ID" value="SFW87925.1"/>
    <property type="molecule type" value="Genomic_DNA"/>
</dbReference>
<evidence type="ECO:0000313" key="3">
    <source>
        <dbReference type="EMBL" id="WQG87322.1"/>
    </source>
</evidence>
<feature type="region of interest" description="Disordered" evidence="1">
    <location>
        <begin position="61"/>
        <end position="91"/>
    </location>
</feature>
<accession>A0A1K1SVN2</accession>
<gene>
    <name evidence="2" type="ORF">SAMN05661012_06159</name>
    <name evidence="3" type="ORF">SR876_20575</name>
</gene>
<dbReference type="PROSITE" id="PS51257">
    <property type="entry name" value="PROKAR_LIPOPROTEIN"/>
    <property type="match status" value="1"/>
</dbReference>
<dbReference type="Proteomes" id="UP000183788">
    <property type="component" value="Unassembled WGS sequence"/>
</dbReference>
<dbReference type="OrthoDB" id="675642at2"/>
<proteinExistence type="predicted"/>
<evidence type="ECO:0000313" key="2">
    <source>
        <dbReference type="EMBL" id="SFW87925.1"/>
    </source>
</evidence>
<organism evidence="2 4">
    <name type="scientific">Chitinophaga sancti</name>
    <dbReference type="NCBI Taxonomy" id="1004"/>
    <lineage>
        <taxon>Bacteria</taxon>
        <taxon>Pseudomonadati</taxon>
        <taxon>Bacteroidota</taxon>
        <taxon>Chitinophagia</taxon>
        <taxon>Chitinophagales</taxon>
        <taxon>Chitinophagaceae</taxon>
        <taxon>Chitinophaga</taxon>
    </lineage>
</organism>
<evidence type="ECO:0000313" key="4">
    <source>
        <dbReference type="Proteomes" id="UP000183788"/>
    </source>
</evidence>
<keyword evidence="5" id="KW-1185">Reference proteome</keyword>
<evidence type="ECO:0000313" key="5">
    <source>
        <dbReference type="Proteomes" id="UP001326715"/>
    </source>
</evidence>
<reference evidence="3 5" key="2">
    <citation type="submission" date="2023-11" db="EMBL/GenBank/DDBJ databases">
        <title>MicrobeMod: A computational toolkit for identifying prokaryotic methylation and restriction-modification with nanopore sequencing.</title>
        <authorList>
            <person name="Crits-Christoph A."/>
            <person name="Kang S.C."/>
            <person name="Lee H."/>
            <person name="Ostrov N."/>
        </authorList>
    </citation>
    <scope>NUCLEOTIDE SEQUENCE [LARGE SCALE GENOMIC DNA]</scope>
    <source>
        <strain evidence="3 5">ATCC 23090</strain>
    </source>
</reference>